<proteinExistence type="inferred from homology"/>
<dbReference type="PANTHER" id="PTHR38011:SF7">
    <property type="entry name" value="2,5-DIAMINO-6-RIBOSYLAMINO-4(3H)-PYRIMIDINONE 5'-PHOSPHATE REDUCTASE"/>
    <property type="match status" value="1"/>
</dbReference>
<dbReference type="Proteomes" id="UP000322214">
    <property type="component" value="Chromosome"/>
</dbReference>
<dbReference type="GO" id="GO:0009231">
    <property type="term" value="P:riboflavin biosynthetic process"/>
    <property type="evidence" value="ECO:0007669"/>
    <property type="project" value="UniProtKB-UniPathway"/>
</dbReference>
<dbReference type="InterPro" id="IPR004794">
    <property type="entry name" value="Eubact_RibD"/>
</dbReference>
<dbReference type="EC" id="3.5.4.26" evidence="13"/>
<comment type="similarity">
    <text evidence="4 13">In the N-terminal section; belongs to the cytidine and deoxycytidylate deaminase family.</text>
</comment>
<feature type="binding site" evidence="15">
    <location>
        <position position="206"/>
    </location>
    <ligand>
        <name>substrate</name>
    </ligand>
</feature>
<keyword evidence="19" id="KW-1185">Reference proteome</keyword>
<evidence type="ECO:0000256" key="16">
    <source>
        <dbReference type="PIRSR" id="PIRSR006769-3"/>
    </source>
</evidence>
<accession>A0A5B9P6H8</accession>
<dbReference type="FunFam" id="3.40.140.10:FF:000025">
    <property type="entry name" value="Riboflavin biosynthesis protein RibD"/>
    <property type="match status" value="1"/>
</dbReference>
<comment type="pathway">
    <text evidence="3 13">Cofactor biosynthesis; riboflavin biosynthesis; 5-amino-6-(D-ribitylamino)uracil from GTP: step 3/4.</text>
</comment>
<dbReference type="KEGG" id="mff:MFFC18_06360"/>
<keyword evidence="8 13" id="KW-0378">Hydrolase</keyword>
<comment type="cofactor">
    <cofactor evidence="13 16">
        <name>Zn(2+)</name>
        <dbReference type="ChEBI" id="CHEBI:29105"/>
    </cofactor>
    <text evidence="13 16">Binds 1 zinc ion.</text>
</comment>
<comment type="pathway">
    <text evidence="2 13">Cofactor biosynthesis; riboflavin biosynthesis; 5-amino-6-(D-ribitylamino)uracil from GTP: step 2/4.</text>
</comment>
<evidence type="ECO:0000256" key="6">
    <source>
        <dbReference type="ARBA" id="ARBA00022619"/>
    </source>
</evidence>
<dbReference type="OrthoDB" id="9800865at2"/>
<dbReference type="EC" id="1.1.1.193" evidence="13"/>
<dbReference type="SUPFAM" id="SSF53927">
    <property type="entry name" value="Cytidine deaminase-like"/>
    <property type="match status" value="1"/>
</dbReference>
<evidence type="ECO:0000313" key="18">
    <source>
        <dbReference type="EMBL" id="QEG20785.1"/>
    </source>
</evidence>
<dbReference type="InterPro" id="IPR024072">
    <property type="entry name" value="DHFR-like_dom_sf"/>
</dbReference>
<evidence type="ECO:0000256" key="15">
    <source>
        <dbReference type="PIRSR" id="PIRSR006769-2"/>
    </source>
</evidence>
<evidence type="ECO:0000256" key="10">
    <source>
        <dbReference type="ARBA" id="ARBA00022857"/>
    </source>
</evidence>
<feature type="binding site" evidence="16">
    <location>
        <position position="81"/>
    </location>
    <ligand>
        <name>Zn(2+)</name>
        <dbReference type="ChEBI" id="CHEBI:29105"/>
        <note>catalytic</note>
    </ligand>
</feature>
<feature type="binding site" evidence="15">
    <location>
        <position position="202"/>
    </location>
    <ligand>
        <name>NADP(+)</name>
        <dbReference type="ChEBI" id="CHEBI:58349"/>
    </ligand>
</feature>
<evidence type="ECO:0000256" key="8">
    <source>
        <dbReference type="ARBA" id="ARBA00022801"/>
    </source>
</evidence>
<feature type="binding site" evidence="15">
    <location>
        <position position="174"/>
    </location>
    <ligand>
        <name>substrate</name>
    </ligand>
</feature>
<dbReference type="RefSeq" id="WP_075085276.1">
    <property type="nucleotide sequence ID" value="NZ_CP042912.1"/>
</dbReference>
<comment type="catalytic activity">
    <reaction evidence="13">
        <text>2,5-diamino-6-hydroxy-4-(5-phosphoribosylamino)-pyrimidine + H2O + H(+) = 5-amino-6-(5-phospho-D-ribosylamino)uracil + NH4(+)</text>
        <dbReference type="Rhea" id="RHEA:21868"/>
        <dbReference type="ChEBI" id="CHEBI:15377"/>
        <dbReference type="ChEBI" id="CHEBI:15378"/>
        <dbReference type="ChEBI" id="CHEBI:28938"/>
        <dbReference type="ChEBI" id="CHEBI:58453"/>
        <dbReference type="ChEBI" id="CHEBI:58614"/>
        <dbReference type="EC" id="3.5.4.26"/>
    </reaction>
</comment>
<dbReference type="CDD" id="cd01284">
    <property type="entry name" value="Riboflavin_deaminase-reductase"/>
    <property type="match status" value="1"/>
</dbReference>
<evidence type="ECO:0000256" key="3">
    <source>
        <dbReference type="ARBA" id="ARBA00004910"/>
    </source>
</evidence>
<feature type="binding site" evidence="15">
    <location>
        <position position="176"/>
    </location>
    <ligand>
        <name>NADP(+)</name>
        <dbReference type="ChEBI" id="CHEBI:58349"/>
    </ligand>
</feature>
<evidence type="ECO:0000256" key="7">
    <source>
        <dbReference type="ARBA" id="ARBA00022723"/>
    </source>
</evidence>
<keyword evidence="10 13" id="KW-0521">NADP</keyword>
<evidence type="ECO:0000256" key="2">
    <source>
        <dbReference type="ARBA" id="ARBA00004882"/>
    </source>
</evidence>
<dbReference type="PROSITE" id="PS00903">
    <property type="entry name" value="CYT_DCMP_DEAMINASES_1"/>
    <property type="match status" value="1"/>
</dbReference>
<evidence type="ECO:0000256" key="12">
    <source>
        <dbReference type="ARBA" id="ARBA00023268"/>
    </source>
</evidence>
<dbReference type="GO" id="GO:0050661">
    <property type="term" value="F:NADP binding"/>
    <property type="evidence" value="ECO:0007669"/>
    <property type="project" value="InterPro"/>
</dbReference>
<keyword evidence="9 13" id="KW-0862">Zinc</keyword>
<dbReference type="Gene3D" id="3.40.430.10">
    <property type="entry name" value="Dihydrofolate Reductase, subunit A"/>
    <property type="match status" value="1"/>
</dbReference>
<dbReference type="InterPro" id="IPR002125">
    <property type="entry name" value="CMP_dCMP_dom"/>
</dbReference>
<dbReference type="GO" id="GO:0008835">
    <property type="term" value="F:diaminohydroxyphosphoribosylaminopyrimidine deaminase activity"/>
    <property type="evidence" value="ECO:0007669"/>
    <property type="project" value="UniProtKB-EC"/>
</dbReference>
<protein>
    <recommendedName>
        <fullName evidence="13">Riboflavin biosynthesis protein RibD</fullName>
    </recommendedName>
    <domain>
        <recommendedName>
            <fullName evidence="13">Diaminohydroxyphosphoribosylaminopyrimidine deaminase</fullName>
            <shortName evidence="13">DRAP deaminase</shortName>
            <ecNumber evidence="13">3.5.4.26</ecNumber>
        </recommendedName>
        <alternativeName>
            <fullName evidence="13">Riboflavin-specific deaminase</fullName>
        </alternativeName>
    </domain>
    <domain>
        <recommendedName>
            <fullName evidence="13">5-amino-6-(5-phosphoribosylamino)uracil reductase</fullName>
            <ecNumber evidence="13">1.1.1.193</ecNumber>
        </recommendedName>
        <alternativeName>
            <fullName evidence="13">HTP reductase</fullName>
        </alternativeName>
    </domain>
</protein>
<feature type="binding site" evidence="15">
    <location>
        <position position="213"/>
    </location>
    <ligand>
        <name>substrate</name>
    </ligand>
</feature>
<comment type="similarity">
    <text evidence="5 13">In the C-terminal section; belongs to the HTP reductase family.</text>
</comment>
<dbReference type="STRING" id="980251.GCA_001642875_03065"/>
<keyword evidence="6 13" id="KW-0686">Riboflavin biosynthesis</keyword>
<dbReference type="InterPro" id="IPR016192">
    <property type="entry name" value="APOBEC/CMP_deaminase_Zn-bd"/>
</dbReference>
<dbReference type="AlphaFoldDB" id="A0A5B9P6H8"/>
<sequence>MPEHANLRDETWMQLAIDLARQGLGSVEPNPMVGCVLVKNGKCIGQGWHEKFGEAHAEVNAIQNASESTKGSTAYVSLEPCSHTGKTGPCADALIQAGVSRVVVAVADPNPNVSGSGIDKLKAAGIDVSVGVLEQSAREVLAPYLKVVQKDKPWVIAKWAMTVDGKIATASGDSEWISNSQSRHLVHCLRARVDAIMVGSGTARADNPTLTVRLPGTDQELGFEARIPLRIVFDSQATSAVVSNLVQTANEVPTLIAVGPQHDAKQVARYVEHGVEVWIGESLSHHERMIELLMHLASRGVTNLMVEGGGKLLGVLNDLGEIDEIHSFIAPKLLGGFDSVTPVMGLDRNRIADGTELKLQTAQRVGDDVYLVHRR</sequence>
<evidence type="ECO:0000256" key="13">
    <source>
        <dbReference type="PIRNR" id="PIRNR006769"/>
    </source>
</evidence>
<dbReference type="GO" id="GO:0008703">
    <property type="term" value="F:5-amino-6-(5-phosphoribosylamino)uracil reductase activity"/>
    <property type="evidence" value="ECO:0007669"/>
    <property type="project" value="UniProtKB-EC"/>
</dbReference>
<evidence type="ECO:0000256" key="11">
    <source>
        <dbReference type="ARBA" id="ARBA00023002"/>
    </source>
</evidence>
<feature type="binding site" evidence="16">
    <location>
        <position position="56"/>
    </location>
    <ligand>
        <name>Zn(2+)</name>
        <dbReference type="ChEBI" id="CHEBI:29105"/>
        <note>catalytic</note>
    </ligand>
</feature>
<reference evidence="18 19" key="1">
    <citation type="submission" date="2019-08" db="EMBL/GenBank/DDBJ databases">
        <title>Deep-cultivation of Planctomycetes and their phenomic and genomic characterization uncovers novel biology.</title>
        <authorList>
            <person name="Wiegand S."/>
            <person name="Jogler M."/>
            <person name="Boedeker C."/>
            <person name="Pinto D."/>
            <person name="Vollmers J."/>
            <person name="Rivas-Marin E."/>
            <person name="Kohn T."/>
            <person name="Peeters S.H."/>
            <person name="Heuer A."/>
            <person name="Rast P."/>
            <person name="Oberbeckmann S."/>
            <person name="Bunk B."/>
            <person name="Jeske O."/>
            <person name="Meyerdierks A."/>
            <person name="Storesund J.E."/>
            <person name="Kallscheuer N."/>
            <person name="Luecker S."/>
            <person name="Lage O.M."/>
            <person name="Pohl T."/>
            <person name="Merkel B.J."/>
            <person name="Hornburger P."/>
            <person name="Mueller R.-W."/>
            <person name="Bruemmer F."/>
            <person name="Labrenz M."/>
            <person name="Spormann A.M."/>
            <person name="Op den Camp H."/>
            <person name="Overmann J."/>
            <person name="Amann R."/>
            <person name="Jetten M.S.M."/>
            <person name="Mascher T."/>
            <person name="Medema M.H."/>
            <person name="Devos D.P."/>
            <person name="Kaster A.-K."/>
            <person name="Ovreas L."/>
            <person name="Rohde M."/>
            <person name="Galperin M.Y."/>
            <person name="Jogler C."/>
        </authorList>
    </citation>
    <scope>NUCLEOTIDE SEQUENCE [LARGE SCALE GENOMIC DNA]</scope>
    <source>
        <strain evidence="18 19">FC18</strain>
    </source>
</reference>
<dbReference type="SUPFAM" id="SSF53597">
    <property type="entry name" value="Dihydrofolate reductase-like"/>
    <property type="match status" value="1"/>
</dbReference>
<organism evidence="18 19">
    <name type="scientific">Mariniblastus fucicola</name>
    <dbReference type="NCBI Taxonomy" id="980251"/>
    <lineage>
        <taxon>Bacteria</taxon>
        <taxon>Pseudomonadati</taxon>
        <taxon>Planctomycetota</taxon>
        <taxon>Planctomycetia</taxon>
        <taxon>Pirellulales</taxon>
        <taxon>Pirellulaceae</taxon>
        <taxon>Mariniblastus</taxon>
    </lineage>
</organism>
<dbReference type="UniPathway" id="UPA00275">
    <property type="reaction ID" value="UER00401"/>
</dbReference>
<dbReference type="Gene3D" id="3.40.140.10">
    <property type="entry name" value="Cytidine Deaminase, domain 2"/>
    <property type="match status" value="1"/>
</dbReference>
<comment type="catalytic activity">
    <reaction evidence="13">
        <text>5-amino-6-(5-phospho-D-ribitylamino)uracil + NADP(+) = 5-amino-6-(5-phospho-D-ribosylamino)uracil + NADPH + H(+)</text>
        <dbReference type="Rhea" id="RHEA:17845"/>
        <dbReference type="ChEBI" id="CHEBI:15378"/>
        <dbReference type="ChEBI" id="CHEBI:57783"/>
        <dbReference type="ChEBI" id="CHEBI:58349"/>
        <dbReference type="ChEBI" id="CHEBI:58421"/>
        <dbReference type="ChEBI" id="CHEBI:58453"/>
        <dbReference type="EC" id="1.1.1.193"/>
    </reaction>
</comment>
<dbReference type="Pfam" id="PF01872">
    <property type="entry name" value="RibD_C"/>
    <property type="match status" value="1"/>
</dbReference>
<evidence type="ECO:0000256" key="14">
    <source>
        <dbReference type="PIRSR" id="PIRSR006769-1"/>
    </source>
</evidence>
<dbReference type="NCBIfam" id="TIGR00326">
    <property type="entry name" value="eubact_ribD"/>
    <property type="match status" value="1"/>
</dbReference>
<feature type="binding site" evidence="15">
    <location>
        <position position="190"/>
    </location>
    <ligand>
        <name>substrate</name>
    </ligand>
</feature>
<evidence type="ECO:0000256" key="5">
    <source>
        <dbReference type="ARBA" id="ARBA00007417"/>
    </source>
</evidence>
<dbReference type="InterPro" id="IPR050765">
    <property type="entry name" value="Riboflavin_Biosynth_HTPR"/>
</dbReference>
<feature type="domain" description="CMP/dCMP-type deaminase" evidence="17">
    <location>
        <begin position="7"/>
        <end position="129"/>
    </location>
</feature>
<name>A0A5B9P6H8_9BACT</name>
<dbReference type="PANTHER" id="PTHR38011">
    <property type="entry name" value="DIHYDROFOLATE REDUCTASE FAMILY PROTEIN (AFU_ORTHOLOGUE AFUA_8G06820)"/>
    <property type="match status" value="1"/>
</dbReference>
<evidence type="ECO:0000256" key="9">
    <source>
        <dbReference type="ARBA" id="ARBA00022833"/>
    </source>
</evidence>
<feature type="binding site" evidence="15">
    <location>
        <position position="210"/>
    </location>
    <ligand>
        <name>substrate</name>
    </ligand>
</feature>
<dbReference type="GO" id="GO:0008270">
    <property type="term" value="F:zinc ion binding"/>
    <property type="evidence" value="ECO:0007669"/>
    <property type="project" value="InterPro"/>
</dbReference>
<dbReference type="InterPro" id="IPR011549">
    <property type="entry name" value="RibD_C"/>
</dbReference>
<dbReference type="PIRSF" id="PIRSF006769">
    <property type="entry name" value="RibD"/>
    <property type="match status" value="1"/>
</dbReference>
<dbReference type="NCBIfam" id="TIGR00227">
    <property type="entry name" value="ribD_Cterm"/>
    <property type="match status" value="1"/>
</dbReference>
<keyword evidence="12" id="KW-0511">Multifunctional enzyme</keyword>
<comment type="function">
    <text evidence="1 13">Converts 2,5-diamino-6-(ribosylamino)-4(3h)-pyrimidinone 5'-phosphate into 5-amino-6-(ribosylamino)-2,4(1h,3h)-pyrimidinedione 5'-phosphate.</text>
</comment>
<evidence type="ECO:0000256" key="1">
    <source>
        <dbReference type="ARBA" id="ARBA00002151"/>
    </source>
</evidence>
<feature type="binding site" evidence="16">
    <location>
        <position position="90"/>
    </location>
    <ligand>
        <name>Zn(2+)</name>
        <dbReference type="ChEBI" id="CHEBI:29105"/>
        <note>catalytic</note>
    </ligand>
</feature>
<keyword evidence="7 13" id="KW-0479">Metal-binding</keyword>
<evidence type="ECO:0000259" key="17">
    <source>
        <dbReference type="PROSITE" id="PS51747"/>
    </source>
</evidence>
<keyword evidence="11 13" id="KW-0560">Oxidoreductase</keyword>
<dbReference type="PROSITE" id="PS51747">
    <property type="entry name" value="CYT_DCMP_DEAMINASES_2"/>
    <property type="match status" value="1"/>
</dbReference>
<gene>
    <name evidence="18" type="primary">ribD</name>
    <name evidence="18" type="ORF">MFFC18_06360</name>
</gene>
<dbReference type="InterPro" id="IPR002734">
    <property type="entry name" value="RibDG_C"/>
</dbReference>
<feature type="binding site" evidence="15">
    <location>
        <position position="307"/>
    </location>
    <ligand>
        <name>substrate</name>
    </ligand>
</feature>
<dbReference type="Pfam" id="PF00383">
    <property type="entry name" value="dCMP_cyt_deam_1"/>
    <property type="match status" value="1"/>
</dbReference>
<dbReference type="InterPro" id="IPR016193">
    <property type="entry name" value="Cytidine_deaminase-like"/>
</dbReference>
<feature type="active site" description="Proton donor" evidence="14">
    <location>
        <position position="58"/>
    </location>
</feature>
<evidence type="ECO:0000313" key="19">
    <source>
        <dbReference type="Proteomes" id="UP000322214"/>
    </source>
</evidence>
<evidence type="ECO:0000256" key="4">
    <source>
        <dbReference type="ARBA" id="ARBA00005259"/>
    </source>
</evidence>
<feature type="binding site" evidence="15">
    <location>
        <position position="235"/>
    </location>
    <ligand>
        <name>NADP(+)</name>
        <dbReference type="ChEBI" id="CHEBI:58349"/>
    </ligand>
</feature>
<feature type="binding site" evidence="15">
    <location>
        <position position="160"/>
    </location>
    <ligand>
        <name>NADP(+)</name>
        <dbReference type="ChEBI" id="CHEBI:58349"/>
    </ligand>
</feature>
<dbReference type="EMBL" id="CP042912">
    <property type="protein sequence ID" value="QEG20785.1"/>
    <property type="molecule type" value="Genomic_DNA"/>
</dbReference>